<dbReference type="RefSeq" id="WP_126934141.1">
    <property type="nucleotide sequence ID" value="NZ_CBCSLE010000068.1"/>
</dbReference>
<accession>A0A7X5BWW8</accession>
<dbReference type="EMBL" id="JAAAPK010000008">
    <property type="protein sequence ID" value="NBC43727.1"/>
    <property type="molecule type" value="Genomic_DNA"/>
</dbReference>
<feature type="transmembrane region" description="Helical" evidence="1">
    <location>
        <begin position="95"/>
        <end position="120"/>
    </location>
</feature>
<keyword evidence="3" id="KW-1185">Reference proteome</keyword>
<organism evidence="2 3">
    <name type="scientific">Corallococcus exiguus</name>
    <dbReference type="NCBI Taxonomy" id="83462"/>
    <lineage>
        <taxon>Bacteria</taxon>
        <taxon>Pseudomonadati</taxon>
        <taxon>Myxococcota</taxon>
        <taxon>Myxococcia</taxon>
        <taxon>Myxococcales</taxon>
        <taxon>Cystobacterineae</taxon>
        <taxon>Myxococcaceae</taxon>
        <taxon>Corallococcus</taxon>
    </lineage>
</organism>
<feature type="transmembrane region" description="Helical" evidence="1">
    <location>
        <begin position="282"/>
        <end position="304"/>
    </location>
</feature>
<reference evidence="2 3" key="1">
    <citation type="submission" date="2020-01" db="EMBL/GenBank/DDBJ databases">
        <title>The draft genome sequence of Corallococcus exiguus DSM 14696.</title>
        <authorList>
            <person name="Zhang X."/>
            <person name="Zhu H."/>
        </authorList>
    </citation>
    <scope>NUCLEOTIDE SEQUENCE [LARGE SCALE GENOMIC DNA]</scope>
    <source>
        <strain evidence="2 3">DSM 14696</strain>
    </source>
</reference>
<keyword evidence="1" id="KW-1133">Transmembrane helix</keyword>
<feature type="transmembrane region" description="Helical" evidence="1">
    <location>
        <begin position="31"/>
        <end position="55"/>
    </location>
</feature>
<sequence length="411" mass="41966">MQALLVFLIVAALSLLASSRSLLAPGRFPALAQLAASGLMFLIFGALLGPSLLGVLTVGNLESLRPLVALGLGTGGVLLGLNLEPRLLRLLPRPVYAAAVAHAGTAFLFVALPLSVPLLLSMGLRPLMAVGAAALLGAAASLSSGHFAVLGYRNGRMERARGLGVALLTMMDDAVGLGVLALGLVLGVTGNAAEGLGLLSLTLLLGVACGALLAFLTYSLKDLAEQTTVTLGMVALVGGAAAYLRLSSLLAGVACGATLALMGGRTAERVARALSRVERPTYLVLVFLVGSHIHARDMSAWALLPAFVGLRFLGKVLGGRFAQRLTAGVLDLPPRFGYALISQGGLALCLVAEYVMLVPGSLSQRVLDVVAVGAVVNEMLAHGAFRHVLAAEPRATTSRNTPPEGDAGVVA</sequence>
<dbReference type="AlphaFoldDB" id="A0A7X5BWW8"/>
<keyword evidence="1" id="KW-0472">Membrane</keyword>
<evidence type="ECO:0000313" key="3">
    <source>
        <dbReference type="Proteomes" id="UP000537825"/>
    </source>
</evidence>
<feature type="transmembrane region" description="Helical" evidence="1">
    <location>
        <begin position="336"/>
        <end position="357"/>
    </location>
</feature>
<feature type="transmembrane region" description="Helical" evidence="1">
    <location>
        <begin position="162"/>
        <end position="186"/>
    </location>
</feature>
<feature type="transmembrane region" description="Helical" evidence="1">
    <location>
        <begin position="198"/>
        <end position="220"/>
    </location>
</feature>
<evidence type="ECO:0000313" key="2">
    <source>
        <dbReference type="EMBL" id="NBC43727.1"/>
    </source>
</evidence>
<name>A0A7X5BWW8_9BACT</name>
<feature type="transmembrane region" description="Helical" evidence="1">
    <location>
        <begin position="67"/>
        <end position="83"/>
    </location>
</feature>
<comment type="caution">
    <text evidence="2">The sequence shown here is derived from an EMBL/GenBank/DDBJ whole genome shotgun (WGS) entry which is preliminary data.</text>
</comment>
<keyword evidence="1" id="KW-0812">Transmembrane</keyword>
<gene>
    <name evidence="2" type="ORF">GTZ93_28365</name>
</gene>
<protein>
    <submittedName>
        <fullName evidence="2">Sodium:proton exchanger</fullName>
    </submittedName>
</protein>
<proteinExistence type="predicted"/>
<feature type="transmembrane region" description="Helical" evidence="1">
    <location>
        <begin position="240"/>
        <end position="261"/>
    </location>
</feature>
<evidence type="ECO:0000256" key="1">
    <source>
        <dbReference type="SAM" id="Phobius"/>
    </source>
</evidence>
<feature type="transmembrane region" description="Helical" evidence="1">
    <location>
        <begin position="127"/>
        <end position="150"/>
    </location>
</feature>
<dbReference type="Proteomes" id="UP000537825">
    <property type="component" value="Unassembled WGS sequence"/>
</dbReference>